<dbReference type="CDD" id="cd01948">
    <property type="entry name" value="EAL"/>
    <property type="match status" value="1"/>
</dbReference>
<dbReference type="Gene3D" id="3.30.450.20">
    <property type="entry name" value="PAS domain"/>
    <property type="match status" value="1"/>
</dbReference>
<dbReference type="SMART" id="SM00091">
    <property type="entry name" value="PAS"/>
    <property type="match status" value="1"/>
</dbReference>
<proteinExistence type="predicted"/>
<keyword evidence="2 6" id="KW-0812">Transmembrane</keyword>
<dbReference type="AlphaFoldDB" id="A0A843YL51"/>
<keyword evidence="4 6" id="KW-0472">Membrane</keyword>
<dbReference type="FunFam" id="3.30.70.270:FF:000001">
    <property type="entry name" value="Diguanylate cyclase domain protein"/>
    <property type="match status" value="1"/>
</dbReference>
<dbReference type="NCBIfam" id="TIGR00254">
    <property type="entry name" value="GGDEF"/>
    <property type="match status" value="1"/>
</dbReference>
<reference evidence="12 13" key="1">
    <citation type="submission" date="2019-10" db="EMBL/GenBank/DDBJ databases">
        <title>Glaciimonas soli sp. nov., a psychrophilic bacterium isolated from the forest soil of a high elevation mountain in Taiwan.</title>
        <authorList>
            <person name="Wang L.-T."/>
            <person name="Shieh W.Y."/>
        </authorList>
    </citation>
    <scope>NUCLEOTIDE SEQUENCE [LARGE SCALE GENOMIC DNA]</scope>
    <source>
        <strain evidence="12 13">GS1</strain>
    </source>
</reference>
<dbReference type="SMART" id="SM00052">
    <property type="entry name" value="EAL"/>
    <property type="match status" value="1"/>
</dbReference>
<dbReference type="InterPro" id="IPR000700">
    <property type="entry name" value="PAS-assoc_C"/>
</dbReference>
<dbReference type="EMBL" id="WINI01000001">
    <property type="protein sequence ID" value="MQR00135.1"/>
    <property type="molecule type" value="Genomic_DNA"/>
</dbReference>
<dbReference type="SMART" id="SM01079">
    <property type="entry name" value="CHASE"/>
    <property type="match status" value="1"/>
</dbReference>
<evidence type="ECO:0000259" key="8">
    <source>
        <dbReference type="PROSITE" id="PS50113"/>
    </source>
</evidence>
<evidence type="ECO:0000259" key="11">
    <source>
        <dbReference type="PROSITE" id="PS50887"/>
    </source>
</evidence>
<dbReference type="CDD" id="cd01949">
    <property type="entry name" value="GGDEF"/>
    <property type="match status" value="1"/>
</dbReference>
<dbReference type="SUPFAM" id="SSF55785">
    <property type="entry name" value="PYP-like sensor domain (PAS domain)"/>
    <property type="match status" value="1"/>
</dbReference>
<keyword evidence="13" id="KW-1185">Reference proteome</keyword>
<dbReference type="CDD" id="cd00130">
    <property type="entry name" value="PAS"/>
    <property type="match status" value="1"/>
</dbReference>
<feature type="transmembrane region" description="Helical" evidence="6">
    <location>
        <begin position="336"/>
        <end position="355"/>
    </location>
</feature>
<evidence type="ECO:0000313" key="12">
    <source>
        <dbReference type="EMBL" id="MQR00135.1"/>
    </source>
</evidence>
<dbReference type="PANTHER" id="PTHR44757:SF2">
    <property type="entry name" value="BIOFILM ARCHITECTURE MAINTENANCE PROTEIN MBAA"/>
    <property type="match status" value="1"/>
</dbReference>
<dbReference type="PROSITE" id="PS50112">
    <property type="entry name" value="PAS"/>
    <property type="match status" value="1"/>
</dbReference>
<dbReference type="InterPro" id="IPR000014">
    <property type="entry name" value="PAS"/>
</dbReference>
<dbReference type="Pfam" id="PF13426">
    <property type="entry name" value="PAS_9"/>
    <property type="match status" value="1"/>
</dbReference>
<dbReference type="PROSITE" id="PS50887">
    <property type="entry name" value="GGDEF"/>
    <property type="match status" value="1"/>
</dbReference>
<comment type="catalytic activity">
    <reaction evidence="5">
        <text>3',3'-c-di-GMP + H2O = 5'-phosphoguanylyl(3'-&gt;5')guanosine + H(+)</text>
        <dbReference type="Rhea" id="RHEA:24902"/>
        <dbReference type="ChEBI" id="CHEBI:15377"/>
        <dbReference type="ChEBI" id="CHEBI:15378"/>
        <dbReference type="ChEBI" id="CHEBI:58754"/>
        <dbReference type="ChEBI" id="CHEBI:58805"/>
        <dbReference type="EC" id="3.1.4.52"/>
    </reaction>
    <physiologicalReaction direction="left-to-right" evidence="5">
        <dbReference type="Rhea" id="RHEA:24903"/>
    </physiologicalReaction>
</comment>
<gene>
    <name evidence="12" type="ORF">GEV47_05495</name>
</gene>
<dbReference type="OrthoDB" id="9813903at2"/>
<evidence type="ECO:0000256" key="6">
    <source>
        <dbReference type="SAM" id="Phobius"/>
    </source>
</evidence>
<name>A0A843YL51_9BURK</name>
<evidence type="ECO:0000256" key="1">
    <source>
        <dbReference type="ARBA" id="ARBA00004370"/>
    </source>
</evidence>
<dbReference type="PROSITE" id="PS50883">
    <property type="entry name" value="EAL"/>
    <property type="match status" value="1"/>
</dbReference>
<dbReference type="SUPFAM" id="SSF55073">
    <property type="entry name" value="Nucleotide cyclase"/>
    <property type="match status" value="1"/>
</dbReference>
<dbReference type="Proteomes" id="UP000451565">
    <property type="component" value="Unassembled WGS sequence"/>
</dbReference>
<evidence type="ECO:0000259" key="7">
    <source>
        <dbReference type="PROSITE" id="PS50112"/>
    </source>
</evidence>
<dbReference type="SUPFAM" id="SSF141868">
    <property type="entry name" value="EAL domain-like"/>
    <property type="match status" value="1"/>
</dbReference>
<dbReference type="GO" id="GO:0016020">
    <property type="term" value="C:membrane"/>
    <property type="evidence" value="ECO:0007669"/>
    <property type="project" value="UniProtKB-SubCell"/>
</dbReference>
<dbReference type="Pfam" id="PF00990">
    <property type="entry name" value="GGDEF"/>
    <property type="match status" value="1"/>
</dbReference>
<comment type="caution">
    <text evidence="12">The sequence shown here is derived from an EMBL/GenBank/DDBJ whole genome shotgun (WGS) entry which is preliminary data.</text>
</comment>
<protein>
    <submittedName>
        <fullName evidence="12">EAL domain-containing protein</fullName>
    </submittedName>
</protein>
<dbReference type="GO" id="GO:0007165">
    <property type="term" value="P:signal transduction"/>
    <property type="evidence" value="ECO:0007669"/>
    <property type="project" value="UniProtKB-ARBA"/>
</dbReference>
<dbReference type="InterPro" id="IPR000160">
    <property type="entry name" value="GGDEF_dom"/>
</dbReference>
<dbReference type="InterPro" id="IPR035919">
    <property type="entry name" value="EAL_sf"/>
</dbReference>
<dbReference type="Gene3D" id="3.20.20.450">
    <property type="entry name" value="EAL domain"/>
    <property type="match status" value="1"/>
</dbReference>
<organism evidence="12 13">
    <name type="scientific">Glaciimonas soli</name>
    <dbReference type="NCBI Taxonomy" id="2590999"/>
    <lineage>
        <taxon>Bacteria</taxon>
        <taxon>Pseudomonadati</taxon>
        <taxon>Pseudomonadota</taxon>
        <taxon>Betaproteobacteria</taxon>
        <taxon>Burkholderiales</taxon>
        <taxon>Oxalobacteraceae</taxon>
        <taxon>Glaciimonas</taxon>
    </lineage>
</organism>
<dbReference type="GO" id="GO:0071111">
    <property type="term" value="F:cyclic-guanylate-specific phosphodiesterase activity"/>
    <property type="evidence" value="ECO:0007669"/>
    <property type="project" value="UniProtKB-EC"/>
</dbReference>
<dbReference type="SMART" id="SM00267">
    <property type="entry name" value="GGDEF"/>
    <property type="match status" value="1"/>
</dbReference>
<sequence>MFRRDHPLFLPLVTFATLLSGFLITMSMFLGVRHLEHQKMRSDFHQSADIHLRTVVKGFEDMVHDLRTVTQLFIAVDKPTRDQFRVFVQPLLQRSPYIYALSYQRILAPSERTAFEAQMRKRYPDFKIKELDWADASAIETEEPITSKQLRIVDYIEPMQGNELAFGLDVSNSPALQGPTERARDTGLPSASNLFNVAQLRNNRLGFVIVMPVYRHGAVINTVEDRHREVVGYTSAVLRADQVVEKILENEGNQPLANVILHVYASATPDENALVYRSAIKPVKMVETSVFDHLPKWLFQDTPETISRTFDVAGKEWYVVAAIPVGRITKNHEGSLLVLLLGTLLSLFGATYVYVTGRRSRQIQQLVGVQSQQVRIATELMKEDSVARKRAEQALQLRERAIESSAHAIIISSAAAPDYAIEYVNPAFERITGYSAEQVIGHNLEILQGADIEQIGKEEIYSAIKEKRTGNAIFRSYRKDGGLLWTDMYIAPVKDDFDKVTHFVTALYDITEMKRYESELEHQARHDTLTGLVNRNVLRDRLSQSIVYGARYNHQVWVLFLDLDRFKFVNDTLGHNAGDQLLNKVAALLKAFTREFDTIARLGGDEFVLILPERPEETLAVNLIQRLMDAIAKPLQIEGHDFFLTCSVGVAVYPNDGQDPETLLKNADIAMYRAKEMGSNNYQFYTAAMNERALERLRIEGDLRTALERKEFVLHYQPQVDVRTGRIIGMEALIRWIHPKFGAISPIRFIEVAEETGMIVQIGAWVLRTACEFNKDLQRKGLGYLRVAVNLSVRQFYQKDLVQSIIKTLHDTELTPHYLEVELTESLVMSDVELAVGILKHLKSVGVQLSIDDFGTGYSSLAYLKRFPIDALKIDQSFVRDITNDQDDAAIVASIISLAHNLRLQVIAEGVETNEQIAFLRRQHCDEIQGFYFSPPVSSEAFEAMLREGKML</sequence>
<dbReference type="Gene3D" id="3.30.70.270">
    <property type="match status" value="1"/>
</dbReference>
<feature type="domain" description="PAC" evidence="8">
    <location>
        <begin position="470"/>
        <end position="522"/>
    </location>
</feature>
<dbReference type="PANTHER" id="PTHR44757">
    <property type="entry name" value="DIGUANYLATE CYCLASE DGCP"/>
    <property type="match status" value="1"/>
</dbReference>
<dbReference type="Gene3D" id="3.30.450.350">
    <property type="entry name" value="CHASE domain"/>
    <property type="match status" value="1"/>
</dbReference>
<dbReference type="PROSITE" id="PS50113">
    <property type="entry name" value="PAC"/>
    <property type="match status" value="1"/>
</dbReference>
<dbReference type="InterPro" id="IPR042240">
    <property type="entry name" value="CHASE_sf"/>
</dbReference>
<dbReference type="Pfam" id="PF03924">
    <property type="entry name" value="CHASE"/>
    <property type="match status" value="1"/>
</dbReference>
<feature type="domain" description="PAS" evidence="7">
    <location>
        <begin position="394"/>
        <end position="467"/>
    </location>
</feature>
<feature type="transmembrane region" description="Helical" evidence="6">
    <location>
        <begin position="12"/>
        <end position="32"/>
    </location>
</feature>
<accession>A0A843YL51</accession>
<dbReference type="FunFam" id="3.20.20.450:FF:000001">
    <property type="entry name" value="Cyclic di-GMP phosphodiesterase yahA"/>
    <property type="match status" value="1"/>
</dbReference>
<feature type="domain" description="EAL" evidence="10">
    <location>
        <begin position="696"/>
        <end position="950"/>
    </location>
</feature>
<evidence type="ECO:0000313" key="13">
    <source>
        <dbReference type="Proteomes" id="UP000451565"/>
    </source>
</evidence>
<evidence type="ECO:0000259" key="10">
    <source>
        <dbReference type="PROSITE" id="PS50883"/>
    </source>
</evidence>
<dbReference type="RefSeq" id="WP_153233648.1">
    <property type="nucleotide sequence ID" value="NZ_WINI01000001.1"/>
</dbReference>
<dbReference type="InterPro" id="IPR001633">
    <property type="entry name" value="EAL_dom"/>
</dbReference>
<dbReference type="InterPro" id="IPR052155">
    <property type="entry name" value="Biofilm_reg_signaling"/>
</dbReference>
<dbReference type="Pfam" id="PF00563">
    <property type="entry name" value="EAL"/>
    <property type="match status" value="1"/>
</dbReference>
<feature type="domain" description="CHASE" evidence="9">
    <location>
        <begin position="75"/>
        <end position="279"/>
    </location>
</feature>
<evidence type="ECO:0000256" key="5">
    <source>
        <dbReference type="ARBA" id="ARBA00051114"/>
    </source>
</evidence>
<feature type="domain" description="GGDEF" evidence="11">
    <location>
        <begin position="554"/>
        <end position="687"/>
    </location>
</feature>
<evidence type="ECO:0000256" key="3">
    <source>
        <dbReference type="ARBA" id="ARBA00022989"/>
    </source>
</evidence>
<dbReference type="InterPro" id="IPR043128">
    <property type="entry name" value="Rev_trsase/Diguanyl_cyclase"/>
</dbReference>
<comment type="subcellular location">
    <subcellularLocation>
        <location evidence="1">Membrane</location>
    </subcellularLocation>
</comment>
<dbReference type="InterPro" id="IPR029787">
    <property type="entry name" value="Nucleotide_cyclase"/>
</dbReference>
<dbReference type="InterPro" id="IPR035965">
    <property type="entry name" value="PAS-like_dom_sf"/>
</dbReference>
<dbReference type="NCBIfam" id="TIGR00229">
    <property type="entry name" value="sensory_box"/>
    <property type="match status" value="1"/>
</dbReference>
<dbReference type="InterPro" id="IPR006189">
    <property type="entry name" value="CHASE_dom"/>
</dbReference>
<keyword evidence="3 6" id="KW-1133">Transmembrane helix</keyword>
<evidence type="ECO:0000256" key="2">
    <source>
        <dbReference type="ARBA" id="ARBA00022692"/>
    </source>
</evidence>
<dbReference type="GO" id="GO:0071732">
    <property type="term" value="P:cellular response to nitric oxide"/>
    <property type="evidence" value="ECO:0007669"/>
    <property type="project" value="UniProtKB-ARBA"/>
</dbReference>
<dbReference type="PROSITE" id="PS50839">
    <property type="entry name" value="CHASE"/>
    <property type="match status" value="1"/>
</dbReference>
<evidence type="ECO:0000256" key="4">
    <source>
        <dbReference type="ARBA" id="ARBA00023136"/>
    </source>
</evidence>
<evidence type="ECO:0000259" key="9">
    <source>
        <dbReference type="PROSITE" id="PS50839"/>
    </source>
</evidence>